<organism evidence="1 2">
    <name type="scientific">Podarcis lilfordi</name>
    <name type="common">Lilford's wall lizard</name>
    <dbReference type="NCBI Taxonomy" id="74358"/>
    <lineage>
        <taxon>Eukaryota</taxon>
        <taxon>Metazoa</taxon>
        <taxon>Chordata</taxon>
        <taxon>Craniata</taxon>
        <taxon>Vertebrata</taxon>
        <taxon>Euteleostomi</taxon>
        <taxon>Lepidosauria</taxon>
        <taxon>Squamata</taxon>
        <taxon>Bifurcata</taxon>
        <taxon>Unidentata</taxon>
        <taxon>Episquamata</taxon>
        <taxon>Laterata</taxon>
        <taxon>Lacertibaenia</taxon>
        <taxon>Lacertidae</taxon>
        <taxon>Podarcis</taxon>
    </lineage>
</organism>
<accession>A0AA35JU07</accession>
<proteinExistence type="predicted"/>
<dbReference type="Proteomes" id="UP001178461">
    <property type="component" value="Chromosome 2"/>
</dbReference>
<keyword evidence="2" id="KW-1185">Reference proteome</keyword>
<reference evidence="1" key="1">
    <citation type="submission" date="2022-12" db="EMBL/GenBank/DDBJ databases">
        <authorList>
            <person name="Alioto T."/>
            <person name="Alioto T."/>
            <person name="Gomez Garrido J."/>
        </authorList>
    </citation>
    <scope>NUCLEOTIDE SEQUENCE</scope>
</reference>
<gene>
    <name evidence="1" type="ORF">PODLI_1B005583</name>
</gene>
<name>A0AA35JU07_9SAUR</name>
<evidence type="ECO:0000313" key="1">
    <source>
        <dbReference type="EMBL" id="CAI5766055.1"/>
    </source>
</evidence>
<protein>
    <submittedName>
        <fullName evidence="1">Uncharacterized protein</fullName>
    </submittedName>
</protein>
<dbReference type="EMBL" id="OX395127">
    <property type="protein sequence ID" value="CAI5766055.1"/>
    <property type="molecule type" value="Genomic_DNA"/>
</dbReference>
<evidence type="ECO:0000313" key="2">
    <source>
        <dbReference type="Proteomes" id="UP001178461"/>
    </source>
</evidence>
<sequence>MDILQKRRLDVPSVTVNPDLQPSSSQATVSIQPTGSFRVEIKDIQRSSPILKANKSSECLKLSTGKNCKGDSLVVRLRACQLL</sequence>
<dbReference type="AlphaFoldDB" id="A0AA35JU07"/>